<organism evidence="11 12">
    <name type="scientific">Micractinium conductrix</name>
    <dbReference type="NCBI Taxonomy" id="554055"/>
    <lineage>
        <taxon>Eukaryota</taxon>
        <taxon>Viridiplantae</taxon>
        <taxon>Chlorophyta</taxon>
        <taxon>core chlorophytes</taxon>
        <taxon>Trebouxiophyceae</taxon>
        <taxon>Chlorellales</taxon>
        <taxon>Chlorellaceae</taxon>
        <taxon>Chlorella clade</taxon>
        <taxon>Micractinium</taxon>
    </lineage>
</organism>
<dbReference type="OrthoDB" id="1885901at2759"/>
<evidence type="ECO:0000313" key="11">
    <source>
        <dbReference type="EMBL" id="PSC75870.1"/>
    </source>
</evidence>
<dbReference type="CDD" id="cd00207">
    <property type="entry name" value="fer2"/>
    <property type="match status" value="1"/>
</dbReference>
<dbReference type="STRING" id="554055.A0A2P6VP67"/>
<gene>
    <name evidence="11" type="ORF">C2E20_1314</name>
</gene>
<dbReference type="Proteomes" id="UP000239649">
    <property type="component" value="Unassembled WGS sequence"/>
</dbReference>
<evidence type="ECO:0000256" key="7">
    <source>
        <dbReference type="ARBA" id="ARBA00023014"/>
    </source>
</evidence>
<evidence type="ECO:0000256" key="6">
    <source>
        <dbReference type="ARBA" id="ARBA00023004"/>
    </source>
</evidence>
<dbReference type="AlphaFoldDB" id="A0A2P6VP67"/>
<reference evidence="11 12" key="1">
    <citation type="journal article" date="2018" name="Plant J.">
        <title>Genome sequences of Chlorella sorokiniana UTEX 1602 and Micractinium conductrix SAG 241.80: implications to maltose excretion by a green alga.</title>
        <authorList>
            <person name="Arriola M.B."/>
            <person name="Velmurugan N."/>
            <person name="Zhang Y."/>
            <person name="Plunkett M.H."/>
            <person name="Hondzo H."/>
            <person name="Barney B.M."/>
        </authorList>
    </citation>
    <scope>NUCLEOTIDE SEQUENCE [LARGE SCALE GENOMIC DNA]</scope>
    <source>
        <strain evidence="11 12">SAG 241.80</strain>
    </source>
</reference>
<dbReference type="GO" id="GO:0046872">
    <property type="term" value="F:metal ion binding"/>
    <property type="evidence" value="ECO:0007669"/>
    <property type="project" value="UniProtKB-KW"/>
</dbReference>
<keyword evidence="5" id="KW-0249">Electron transport</keyword>
<dbReference type="Gene3D" id="3.10.20.30">
    <property type="match status" value="1"/>
</dbReference>
<evidence type="ECO:0000259" key="10">
    <source>
        <dbReference type="PROSITE" id="PS51085"/>
    </source>
</evidence>
<dbReference type="InterPro" id="IPR036010">
    <property type="entry name" value="2Fe-2S_ferredoxin-like_sf"/>
</dbReference>
<proteinExistence type="inferred from homology"/>
<evidence type="ECO:0000256" key="4">
    <source>
        <dbReference type="ARBA" id="ARBA00022723"/>
    </source>
</evidence>
<dbReference type="PROSITE" id="PS51085">
    <property type="entry name" value="2FE2S_FER_2"/>
    <property type="match status" value="1"/>
</dbReference>
<keyword evidence="2" id="KW-0813">Transport</keyword>
<keyword evidence="7" id="KW-0411">Iron-sulfur</keyword>
<dbReference type="PANTHER" id="PTHR43112">
    <property type="entry name" value="FERREDOXIN"/>
    <property type="match status" value="1"/>
</dbReference>
<evidence type="ECO:0000256" key="9">
    <source>
        <dbReference type="SAM" id="MobiDB-lite"/>
    </source>
</evidence>
<evidence type="ECO:0000256" key="2">
    <source>
        <dbReference type="ARBA" id="ARBA00022448"/>
    </source>
</evidence>
<dbReference type="EMBL" id="LHPF02000002">
    <property type="protein sequence ID" value="PSC75870.1"/>
    <property type="molecule type" value="Genomic_DNA"/>
</dbReference>
<dbReference type="GO" id="GO:0051537">
    <property type="term" value="F:2 iron, 2 sulfur cluster binding"/>
    <property type="evidence" value="ECO:0007669"/>
    <property type="project" value="UniProtKB-KW"/>
</dbReference>
<evidence type="ECO:0000313" key="12">
    <source>
        <dbReference type="Proteomes" id="UP000239649"/>
    </source>
</evidence>
<comment type="caution">
    <text evidence="11">The sequence shown here is derived from an EMBL/GenBank/DDBJ whole genome shotgun (WGS) entry which is preliminary data.</text>
</comment>
<comment type="similarity">
    <text evidence="1">Belongs to the 2Fe2S plant-type ferredoxin family.</text>
</comment>
<sequence length="138" mass="14607">MQCAVQLHRGAAPASTRSGQRPAGWPAAAAAARRHVAARAHVELTDLEGAKHVLEVAEDETILDVAIDAGLDMPYDCKMGVCLRCSAKIDSGVVEQPVGMITDECQAQGYALMCMAFPKSDCALHVIPEGELMDAVMT</sequence>
<comment type="cofactor">
    <cofactor evidence="8">
        <name>[2Fe-2S] cluster</name>
        <dbReference type="ChEBI" id="CHEBI:190135"/>
    </cofactor>
</comment>
<keyword evidence="3" id="KW-0001">2Fe-2S</keyword>
<dbReference type="GO" id="GO:0009507">
    <property type="term" value="C:chloroplast"/>
    <property type="evidence" value="ECO:0007669"/>
    <property type="project" value="TreeGrafter"/>
</dbReference>
<evidence type="ECO:0000256" key="5">
    <source>
        <dbReference type="ARBA" id="ARBA00022982"/>
    </source>
</evidence>
<dbReference type="InterPro" id="IPR012675">
    <property type="entry name" value="Beta-grasp_dom_sf"/>
</dbReference>
<evidence type="ECO:0000256" key="1">
    <source>
        <dbReference type="ARBA" id="ARBA00007874"/>
    </source>
</evidence>
<evidence type="ECO:0000256" key="3">
    <source>
        <dbReference type="ARBA" id="ARBA00022714"/>
    </source>
</evidence>
<dbReference type="SUPFAM" id="SSF54292">
    <property type="entry name" value="2Fe-2S ferredoxin-like"/>
    <property type="match status" value="1"/>
</dbReference>
<keyword evidence="4" id="KW-0479">Metal-binding</keyword>
<accession>A0A2P6VP67</accession>
<dbReference type="InterPro" id="IPR001041">
    <property type="entry name" value="2Fe-2S_ferredoxin-type"/>
</dbReference>
<name>A0A2P6VP67_9CHLO</name>
<evidence type="ECO:0000256" key="8">
    <source>
        <dbReference type="ARBA" id="ARBA00034078"/>
    </source>
</evidence>
<feature type="region of interest" description="Disordered" evidence="9">
    <location>
        <begin position="5"/>
        <end position="24"/>
    </location>
</feature>
<keyword evidence="12" id="KW-1185">Reference proteome</keyword>
<protein>
    <submittedName>
        <fullName evidence="11">Root R-B2</fullName>
    </submittedName>
</protein>
<feature type="domain" description="2Fe-2S ferredoxin-type" evidence="10">
    <location>
        <begin position="40"/>
        <end position="130"/>
    </location>
</feature>
<dbReference type="Pfam" id="PF00111">
    <property type="entry name" value="Fer2"/>
    <property type="match status" value="1"/>
</dbReference>
<dbReference type="PANTHER" id="PTHR43112:SF9">
    <property type="entry name" value="FERREDOXIN C 1, CHLOROPLASTIC"/>
    <property type="match status" value="1"/>
</dbReference>
<keyword evidence="6" id="KW-0408">Iron</keyword>